<comment type="caution">
    <text evidence="1">The sequence shown here is derived from an EMBL/GenBank/DDBJ whole genome shotgun (WGS) entry which is preliminary data.</text>
</comment>
<dbReference type="EMBL" id="JALBCA010000017">
    <property type="protein sequence ID" value="KAI2390493.1"/>
    <property type="molecule type" value="Genomic_DNA"/>
</dbReference>
<protein>
    <submittedName>
        <fullName evidence="1">Uncharacterized protein</fullName>
    </submittedName>
</protein>
<gene>
    <name evidence="1" type="ORF">LOY88_001578</name>
</gene>
<sequence length="279" mass="28146">MKSIFFTLPLLAAMASARAIAAPADADCLPCLKPNSTGLPQAPAPVPVPVPALTPPVKVPAASPQLEQITKDIKGVVDCMPNADGIASSIAKQVVDSGDFDIASVIDQLVAGSAGQARSDKPIDIGSMINQIIKIVQGLFGTARTGLDSSVDVGEITNIVLSSVEGDMDSTARSGAGIGAIIKTIIGLISGGQGAGGITNIISKILGMFTGGQGGGINIGTLITKLIGLITGKGGLSRRQNNSVDIAKLIQAIVGLFGKNGAIDLPKLIETIIGLIPKN</sequence>
<reference evidence="1" key="1">
    <citation type="journal article" date="2022" name="bioRxiv">
        <title>Population genetic analysis of Ophidiomyces ophidiicola, the causative agent of snake fungal disease, indicates recent introductions to the USA.</title>
        <authorList>
            <person name="Ladner J.T."/>
            <person name="Palmer J.M."/>
            <person name="Ettinger C.L."/>
            <person name="Stajich J.E."/>
            <person name="Farrell T.M."/>
            <person name="Glorioso B.M."/>
            <person name="Lawson B."/>
            <person name="Price S.J."/>
            <person name="Stengle A.G."/>
            <person name="Grear D.A."/>
            <person name="Lorch J.M."/>
        </authorList>
    </citation>
    <scope>NUCLEOTIDE SEQUENCE</scope>
    <source>
        <strain evidence="1">NWHC 24266-5</strain>
    </source>
</reference>
<evidence type="ECO:0000313" key="1">
    <source>
        <dbReference type="EMBL" id="KAI2390493.1"/>
    </source>
</evidence>
<accession>A0ACB8V1B5</accession>
<proteinExistence type="predicted"/>
<organism evidence="1">
    <name type="scientific">Ophidiomyces ophidiicola</name>
    <dbReference type="NCBI Taxonomy" id="1387563"/>
    <lineage>
        <taxon>Eukaryota</taxon>
        <taxon>Fungi</taxon>
        <taxon>Dikarya</taxon>
        <taxon>Ascomycota</taxon>
        <taxon>Pezizomycotina</taxon>
        <taxon>Eurotiomycetes</taxon>
        <taxon>Eurotiomycetidae</taxon>
        <taxon>Onygenales</taxon>
        <taxon>Onygenaceae</taxon>
        <taxon>Ophidiomyces</taxon>
    </lineage>
</organism>
<name>A0ACB8V1B5_9EURO</name>